<keyword evidence="8" id="KW-1185">Reference proteome</keyword>
<dbReference type="GO" id="GO:0000166">
    <property type="term" value="F:nucleotide binding"/>
    <property type="evidence" value="ECO:0007669"/>
    <property type="project" value="UniProtKB-KW"/>
</dbReference>
<dbReference type="InterPro" id="IPR051813">
    <property type="entry name" value="HepT_RNase_toxin"/>
</dbReference>
<evidence type="ECO:0000313" key="7">
    <source>
        <dbReference type="EMBL" id="QSE99050.1"/>
    </source>
</evidence>
<keyword evidence="4" id="KW-0547">Nucleotide-binding</keyword>
<dbReference type="PANTHER" id="PTHR34139:SF1">
    <property type="entry name" value="RNASE MJ1380-RELATED"/>
    <property type="match status" value="1"/>
</dbReference>
<sequence>MSKRDNHLLILDMLESASRIMTYTEGLSYDEFINDQKTLDAVVRNFEILGEASNRVLPDFQIENPQIPWKQLKGYRNRLIHEYFGVDYQIVWEIIQSDLDHLIEELREIKNSGSN</sequence>
<reference evidence="7" key="1">
    <citation type="submission" date="2021-02" db="EMBL/GenBank/DDBJ databases">
        <title>Fulvivirga sp. S481 isolated from sea water.</title>
        <authorList>
            <person name="Bae S.S."/>
            <person name="Baek K."/>
        </authorList>
    </citation>
    <scope>NUCLEOTIDE SEQUENCE</scope>
    <source>
        <strain evidence="7">S481</strain>
    </source>
</reference>
<proteinExistence type="inferred from homology"/>
<evidence type="ECO:0000256" key="4">
    <source>
        <dbReference type="ARBA" id="ARBA00022741"/>
    </source>
</evidence>
<comment type="similarity">
    <text evidence="6">Belongs to the HepT RNase toxin family.</text>
</comment>
<keyword evidence="1" id="KW-0597">Phosphoprotein</keyword>
<evidence type="ECO:0000256" key="1">
    <source>
        <dbReference type="ARBA" id="ARBA00022553"/>
    </source>
</evidence>
<dbReference type="KEGG" id="fuv:JR347_08180"/>
<evidence type="ECO:0000256" key="2">
    <source>
        <dbReference type="ARBA" id="ARBA00022649"/>
    </source>
</evidence>
<dbReference type="GO" id="GO:0016787">
    <property type="term" value="F:hydrolase activity"/>
    <property type="evidence" value="ECO:0007669"/>
    <property type="project" value="UniProtKB-KW"/>
</dbReference>
<organism evidence="7 8">
    <name type="scientific">Fulvivirga lutea</name>
    <dbReference type="NCBI Taxonomy" id="2810512"/>
    <lineage>
        <taxon>Bacteria</taxon>
        <taxon>Pseudomonadati</taxon>
        <taxon>Bacteroidota</taxon>
        <taxon>Cytophagia</taxon>
        <taxon>Cytophagales</taxon>
        <taxon>Fulvivirgaceae</taxon>
        <taxon>Fulvivirga</taxon>
    </lineage>
</organism>
<dbReference type="InterPro" id="IPR037038">
    <property type="entry name" value="HepT-like_sf"/>
</dbReference>
<dbReference type="PANTHER" id="PTHR34139">
    <property type="entry name" value="UPF0331 PROTEIN MJ0127"/>
    <property type="match status" value="1"/>
</dbReference>
<dbReference type="GO" id="GO:0004540">
    <property type="term" value="F:RNA nuclease activity"/>
    <property type="evidence" value="ECO:0007669"/>
    <property type="project" value="InterPro"/>
</dbReference>
<dbReference type="GO" id="GO:0110001">
    <property type="term" value="C:toxin-antitoxin complex"/>
    <property type="evidence" value="ECO:0007669"/>
    <property type="project" value="InterPro"/>
</dbReference>
<dbReference type="Gene3D" id="1.20.120.580">
    <property type="entry name" value="bsu32300-like"/>
    <property type="match status" value="1"/>
</dbReference>
<gene>
    <name evidence="7" type="ORF">JR347_08180</name>
</gene>
<evidence type="ECO:0000256" key="5">
    <source>
        <dbReference type="ARBA" id="ARBA00022801"/>
    </source>
</evidence>
<dbReference type="Proteomes" id="UP000662783">
    <property type="component" value="Chromosome"/>
</dbReference>
<keyword evidence="3" id="KW-0540">Nuclease</keyword>
<dbReference type="EMBL" id="CP070608">
    <property type="protein sequence ID" value="QSE99050.1"/>
    <property type="molecule type" value="Genomic_DNA"/>
</dbReference>
<evidence type="ECO:0000256" key="6">
    <source>
        <dbReference type="ARBA" id="ARBA00024207"/>
    </source>
</evidence>
<keyword evidence="2" id="KW-1277">Toxin-antitoxin system</keyword>
<protein>
    <submittedName>
        <fullName evidence="7">DUF86 domain-containing protein</fullName>
    </submittedName>
</protein>
<name>A0A974WML3_9BACT</name>
<dbReference type="Pfam" id="PF01934">
    <property type="entry name" value="HepT-like"/>
    <property type="match status" value="1"/>
</dbReference>
<keyword evidence="5" id="KW-0378">Hydrolase</keyword>
<dbReference type="SUPFAM" id="SSF81593">
    <property type="entry name" value="Nucleotidyltransferase substrate binding subunit/domain"/>
    <property type="match status" value="1"/>
</dbReference>
<evidence type="ECO:0000313" key="8">
    <source>
        <dbReference type="Proteomes" id="UP000662783"/>
    </source>
</evidence>
<dbReference type="RefSeq" id="WP_205723561.1">
    <property type="nucleotide sequence ID" value="NZ_CP070608.1"/>
</dbReference>
<dbReference type="InterPro" id="IPR008201">
    <property type="entry name" value="HepT-like"/>
</dbReference>
<evidence type="ECO:0000256" key="3">
    <source>
        <dbReference type="ARBA" id="ARBA00022722"/>
    </source>
</evidence>
<accession>A0A974WML3</accession>
<dbReference type="AlphaFoldDB" id="A0A974WML3"/>